<evidence type="ECO:0000256" key="5">
    <source>
        <dbReference type="ARBA" id="ARBA00022840"/>
    </source>
</evidence>
<dbReference type="PANTHER" id="PTHR43553">
    <property type="entry name" value="HEAVY METAL TRANSPORTER"/>
    <property type="match status" value="1"/>
</dbReference>
<dbReference type="Gene3D" id="3.40.50.300">
    <property type="entry name" value="P-loop containing nucleotide triphosphate hydrolases"/>
    <property type="match status" value="1"/>
</dbReference>
<dbReference type="PATRIC" id="fig|28037.235.peg.1446"/>
<dbReference type="GO" id="GO:0042626">
    <property type="term" value="F:ATPase-coupled transmembrane transporter activity"/>
    <property type="evidence" value="ECO:0007669"/>
    <property type="project" value="TreeGrafter"/>
</dbReference>
<evidence type="ECO:0000313" key="10">
    <source>
        <dbReference type="Proteomes" id="UP000075442"/>
    </source>
</evidence>
<dbReference type="EMBL" id="LROU01000118">
    <property type="protein sequence ID" value="KYF34426.1"/>
    <property type="molecule type" value="Genomic_DNA"/>
</dbReference>
<keyword evidence="3" id="KW-1003">Cell membrane</keyword>
<proteinExistence type="inferred from homology"/>
<evidence type="ECO:0000259" key="8">
    <source>
        <dbReference type="PROSITE" id="PS50893"/>
    </source>
</evidence>
<keyword evidence="2" id="KW-0813">Transport</keyword>
<dbReference type="CDD" id="cd03225">
    <property type="entry name" value="ABC_cobalt_CbiO_domain1"/>
    <property type="match status" value="1"/>
</dbReference>
<comment type="caution">
    <text evidence="9">The sequence shown here is derived from an EMBL/GenBank/DDBJ whole genome shotgun (WGS) entry which is preliminary data.</text>
</comment>
<keyword evidence="7" id="KW-0472">Membrane</keyword>
<dbReference type="GO" id="GO:0016887">
    <property type="term" value="F:ATP hydrolysis activity"/>
    <property type="evidence" value="ECO:0007669"/>
    <property type="project" value="InterPro"/>
</dbReference>
<dbReference type="InterPro" id="IPR015856">
    <property type="entry name" value="ABC_transpr_CbiO/EcfA_su"/>
</dbReference>
<dbReference type="AlphaFoldDB" id="A0A150NLT2"/>
<evidence type="ECO:0000256" key="1">
    <source>
        <dbReference type="ARBA" id="ARBA00005417"/>
    </source>
</evidence>
<name>A0A150NLT2_STRMT</name>
<evidence type="ECO:0000256" key="4">
    <source>
        <dbReference type="ARBA" id="ARBA00022741"/>
    </source>
</evidence>
<accession>A0A150NLT2</accession>
<dbReference type="SUPFAM" id="SSF52540">
    <property type="entry name" value="P-loop containing nucleoside triphosphate hydrolases"/>
    <property type="match status" value="1"/>
</dbReference>
<keyword evidence="6" id="KW-1278">Translocase</keyword>
<evidence type="ECO:0000256" key="6">
    <source>
        <dbReference type="ARBA" id="ARBA00022967"/>
    </source>
</evidence>
<evidence type="ECO:0000256" key="7">
    <source>
        <dbReference type="ARBA" id="ARBA00023136"/>
    </source>
</evidence>
<evidence type="ECO:0000256" key="3">
    <source>
        <dbReference type="ARBA" id="ARBA00022475"/>
    </source>
</evidence>
<dbReference type="GO" id="GO:0005524">
    <property type="term" value="F:ATP binding"/>
    <property type="evidence" value="ECO:0007669"/>
    <property type="project" value="UniProtKB-KW"/>
</dbReference>
<dbReference type="GO" id="GO:0043190">
    <property type="term" value="C:ATP-binding cassette (ABC) transporter complex"/>
    <property type="evidence" value="ECO:0007669"/>
    <property type="project" value="TreeGrafter"/>
</dbReference>
<keyword evidence="4" id="KW-0547">Nucleotide-binding</keyword>
<organism evidence="9 10">
    <name type="scientific">Streptococcus mitis</name>
    <dbReference type="NCBI Taxonomy" id="28037"/>
    <lineage>
        <taxon>Bacteria</taxon>
        <taxon>Bacillati</taxon>
        <taxon>Bacillota</taxon>
        <taxon>Bacilli</taxon>
        <taxon>Lactobacillales</taxon>
        <taxon>Streptococcaceae</taxon>
        <taxon>Streptococcus</taxon>
        <taxon>Streptococcus mitis group</taxon>
    </lineage>
</organism>
<feature type="domain" description="ABC transporter" evidence="8">
    <location>
        <begin position="1"/>
        <end position="195"/>
    </location>
</feature>
<protein>
    <submittedName>
        <fullName evidence="9">ECF transporter, ATPase component</fullName>
    </submittedName>
</protein>
<dbReference type="InterPro" id="IPR027417">
    <property type="entry name" value="P-loop_NTPase"/>
</dbReference>
<gene>
    <name evidence="9" type="ORF">SMIM3I_01549</name>
</gene>
<comment type="similarity">
    <text evidence="1">Belongs to the ABC transporter superfamily.</text>
</comment>
<keyword evidence="5" id="KW-0067">ATP-binding</keyword>
<reference evidence="9 10" key="1">
    <citation type="submission" date="2016-01" db="EMBL/GenBank/DDBJ databases">
        <title>Highly variable Streptococcus oralis 1 are common among viridans streptococci isolated from primates.</title>
        <authorList>
            <person name="Denapaite D."/>
            <person name="Rieger M."/>
            <person name="Koendgen S."/>
            <person name="Brueckner R."/>
            <person name="Ochigava I."/>
            <person name="Kappeler P."/>
            <person name="Maetz-Rensing K."/>
            <person name="Leendertz F."/>
        </authorList>
    </citation>
    <scope>NUCLEOTIDE SEQUENCE [LARGE SCALE GENOMIC DNA]</scope>
    <source>
        <strain evidence="9 10">M3-1</strain>
    </source>
</reference>
<evidence type="ECO:0000256" key="2">
    <source>
        <dbReference type="ARBA" id="ARBA00022448"/>
    </source>
</evidence>
<dbReference type="Proteomes" id="UP000075442">
    <property type="component" value="Unassembled WGS sequence"/>
</dbReference>
<evidence type="ECO:0000313" key="9">
    <source>
        <dbReference type="EMBL" id="KYF34426.1"/>
    </source>
</evidence>
<dbReference type="Pfam" id="PF00005">
    <property type="entry name" value="ABC_tran"/>
    <property type="match status" value="1"/>
</dbReference>
<dbReference type="InterPro" id="IPR003439">
    <property type="entry name" value="ABC_transporter-like_ATP-bd"/>
</dbReference>
<sequence>MGDNGVGKSTLFRSILQFQKYKGRITWKGSVLKKKKSLYRDLTGVVQEAEKQFIRVSLREELQLDGPDSERNQRIFQALRYFDLEQALDKSPYQLSGGQQKILQLLTILTSKASVILLDEPFAGLDDRACHYFCQWIVEDRNQGRSFLIISHRLDPLISVVDYWVEMTSQGLSHVKEVIITKLLTSQSSNAQGEVR</sequence>
<dbReference type="PROSITE" id="PS50893">
    <property type="entry name" value="ABC_TRANSPORTER_2"/>
    <property type="match status" value="1"/>
</dbReference>
<dbReference type="InterPro" id="IPR050095">
    <property type="entry name" value="ECF_ABC_transporter_ATP-bd"/>
</dbReference>